<sequence length="1065" mass="119285">MSTVVYQKYLLGLIKYQRQAKTSEITELEQLQKALQLDNVSRGEAHFAAADEWYRTATRYVSDEELGDKSNPERQSMDKLLFLTERVLRLTGEEETAFLFEMSRVAKTVGLTLEEATEQVDDVKEEFYKRALQSTRSKLGQGVVNPGMLERARETLGVDEKVSIEMHVDALAAEVRSLLGLPQEKEIDDNDFSDDEPSTPDEPVDLDSLKFATGSKERLDELAKVLLIPEKDLEWEIREESFPVFQKMALETMKAAVAHTITPDDAFTRMEARREELLMPTDLSQELVSSAVYQALGGPLEETLQFSSVSNAGATYDQLLGVLEAKRTIVSILEKSGWKDLGTDFEDKFCDPNNANSAIGFIPYYDRRMMYRLFMERATALHLGKDGALTEEAKSLIAQVRALLGVEEEEARFEINRTYGPALNAVLQRGAEEIMVEYTPALLETLQKEVNEVVENYDLTDDLVRSYGLPIYKKAVKSIGDKSPTGIPTMEQNVQLDGLRQFFLLPEQKTFASHKAVFGSVYKKSVLEAMAITGIIRPEIREKLEDLRGRLGLSEKATRALYLEAIEDRMRSMIEWISSEMERMVFNQKQLAQRRKKDMGEDVFPDGKAAKGTLGIGAEVNVMRDVMNLIDFYQENEIAEEVVDEEGNNVTVYPITALGMDAVDKEMAEALYRQLVVSSFTEQGPNAARYDKNKSLWAGILGLSEEQTEKINSTIGSSVYDNYVTNSMRTKGTLDQQDIMFIANLQSKLGLSDAVSESFTKAAQKKVLSEEASAMMSSNPNINTLRAFREKCNTMGLDLSDDIGMSAYTVDSMFRTEIGPLLGNGTITLENGGEIISEVAESLGMQERDAQALFVKMARDNAITSLEAIVASLRRGRRDVSRPMRTMAAMGQFLDGDLSDVKEVEELSMEVKNDLISIWQNTDHGDNPTVEEDLEMIKSLIDYPTEEDDDDEEEDDDDDEYGVFSVEVACDATTVSRDDDELMNASASSSASSVWGEANLPAASLLSSSDGTRKALQNMMLQSKNSQRQIQEWERKVIGLKRSHSQTMRNSTRTRQALLEKLFSA</sequence>
<feature type="region of interest" description="Disordered" evidence="2">
    <location>
        <begin position="184"/>
        <end position="207"/>
    </location>
</feature>
<feature type="coiled-coil region" evidence="1">
    <location>
        <begin position="1016"/>
        <end position="1043"/>
    </location>
</feature>
<keyword evidence="1" id="KW-0175">Coiled coil</keyword>
<evidence type="ECO:0000313" key="3">
    <source>
        <dbReference type="EMBL" id="CAD9297971.1"/>
    </source>
</evidence>
<feature type="compositionally biased region" description="Acidic residues" evidence="2">
    <location>
        <begin position="186"/>
        <end position="205"/>
    </location>
</feature>
<proteinExistence type="predicted"/>
<organism evidence="3">
    <name type="scientific">Grammatophora oceanica</name>
    <dbReference type="NCBI Taxonomy" id="210454"/>
    <lineage>
        <taxon>Eukaryota</taxon>
        <taxon>Sar</taxon>
        <taxon>Stramenopiles</taxon>
        <taxon>Ochrophyta</taxon>
        <taxon>Bacillariophyta</taxon>
        <taxon>Fragilariophyceae</taxon>
        <taxon>Fragilariophycidae</taxon>
        <taxon>Rhabdonematales</taxon>
        <taxon>Grammatophoraceae</taxon>
        <taxon>Grammatophora</taxon>
    </lineage>
</organism>
<evidence type="ECO:0000256" key="2">
    <source>
        <dbReference type="SAM" id="MobiDB-lite"/>
    </source>
</evidence>
<accession>A0A7S1VF61</accession>
<reference evidence="3" key="1">
    <citation type="submission" date="2021-01" db="EMBL/GenBank/DDBJ databases">
        <authorList>
            <person name="Corre E."/>
            <person name="Pelletier E."/>
            <person name="Niang G."/>
            <person name="Scheremetjew M."/>
            <person name="Finn R."/>
            <person name="Kale V."/>
            <person name="Holt S."/>
            <person name="Cochrane G."/>
            <person name="Meng A."/>
            <person name="Brown T."/>
            <person name="Cohen L."/>
        </authorList>
    </citation>
    <scope>NUCLEOTIDE SEQUENCE</scope>
    <source>
        <strain evidence="3">CCMP 410</strain>
    </source>
</reference>
<dbReference type="EMBL" id="HBGK01038897">
    <property type="protein sequence ID" value="CAD9297971.1"/>
    <property type="molecule type" value="Transcribed_RNA"/>
</dbReference>
<gene>
    <name evidence="3" type="ORF">GOCE00092_LOCUS20222</name>
</gene>
<protein>
    <submittedName>
        <fullName evidence="3">Uncharacterized protein</fullName>
    </submittedName>
</protein>
<dbReference type="InterPro" id="IPR031610">
    <property type="entry name" value="TIC110"/>
</dbReference>
<dbReference type="PANTHER" id="PTHR34935">
    <property type="entry name" value="PROTEIN TIC110, CHLOROPLASTIC"/>
    <property type="match status" value="1"/>
</dbReference>
<dbReference type="AlphaFoldDB" id="A0A7S1VF61"/>
<dbReference type="PANTHER" id="PTHR34935:SF3">
    <property type="entry name" value="PROTEIN TIC110, CHLOROPLASTIC"/>
    <property type="match status" value="1"/>
</dbReference>
<name>A0A7S1VF61_9STRA</name>
<evidence type="ECO:0000256" key="1">
    <source>
        <dbReference type="SAM" id="Coils"/>
    </source>
</evidence>